<keyword evidence="1" id="KW-0472">Membrane</keyword>
<comment type="caution">
    <text evidence="2">The sequence shown here is derived from an EMBL/GenBank/DDBJ whole genome shotgun (WGS) entry which is preliminary data.</text>
</comment>
<dbReference type="RefSeq" id="WP_124959462.1">
    <property type="nucleotide sequence ID" value="NZ_CBFHCE010000147.1"/>
</dbReference>
<reference evidence="2 3" key="1">
    <citation type="submission" date="2018-11" db="EMBL/GenBank/DDBJ databases">
        <title>The genome of Variovorax sp T529.</title>
        <authorList>
            <person name="Gao J."/>
        </authorList>
    </citation>
    <scope>NUCLEOTIDE SEQUENCE [LARGE SCALE GENOMIC DNA]</scope>
    <source>
        <strain evidence="2 3">T529</strain>
    </source>
</reference>
<name>A0A3P3ENK2_9BURK</name>
<sequence>MQTLARTLTERQRSTLRTGLVAGTLASIASTAALMLCGRREAGSMVAPTNATSHWLWGDQAFDVRRPTLKHTALGYATHHASAIFWALIYGWLHASRHPAQSAPAALASAGAATALACAVDYTIIPHRLRPGFEHHLSKRSLGVVYGLFAVGLAAGCLLAQRRTAHE</sequence>
<protein>
    <recommendedName>
        <fullName evidence="4">DUF1440 domain-containing protein</fullName>
    </recommendedName>
</protein>
<accession>A0A3P3ENK2</accession>
<dbReference type="EMBL" id="RQXU01000008">
    <property type="protein sequence ID" value="RRH87666.1"/>
    <property type="molecule type" value="Genomic_DNA"/>
</dbReference>
<keyword evidence="1" id="KW-1133">Transmembrane helix</keyword>
<gene>
    <name evidence="2" type="ORF">EH244_16590</name>
</gene>
<dbReference type="Proteomes" id="UP000271590">
    <property type="component" value="Unassembled WGS sequence"/>
</dbReference>
<feature type="transmembrane region" description="Helical" evidence="1">
    <location>
        <begin position="105"/>
        <end position="124"/>
    </location>
</feature>
<feature type="transmembrane region" description="Helical" evidence="1">
    <location>
        <begin position="20"/>
        <end position="38"/>
    </location>
</feature>
<evidence type="ECO:0000256" key="1">
    <source>
        <dbReference type="SAM" id="Phobius"/>
    </source>
</evidence>
<evidence type="ECO:0000313" key="2">
    <source>
        <dbReference type="EMBL" id="RRH87666.1"/>
    </source>
</evidence>
<evidence type="ECO:0000313" key="3">
    <source>
        <dbReference type="Proteomes" id="UP000271590"/>
    </source>
</evidence>
<feature type="transmembrane region" description="Helical" evidence="1">
    <location>
        <begin position="144"/>
        <end position="161"/>
    </location>
</feature>
<proteinExistence type="predicted"/>
<feature type="transmembrane region" description="Helical" evidence="1">
    <location>
        <begin position="73"/>
        <end position="93"/>
    </location>
</feature>
<organism evidence="2 3">
    <name type="scientific">Variovorax beijingensis</name>
    <dbReference type="NCBI Taxonomy" id="2496117"/>
    <lineage>
        <taxon>Bacteria</taxon>
        <taxon>Pseudomonadati</taxon>
        <taxon>Pseudomonadota</taxon>
        <taxon>Betaproteobacteria</taxon>
        <taxon>Burkholderiales</taxon>
        <taxon>Comamonadaceae</taxon>
        <taxon>Variovorax</taxon>
    </lineage>
</organism>
<evidence type="ECO:0008006" key="4">
    <source>
        <dbReference type="Google" id="ProtNLM"/>
    </source>
</evidence>
<keyword evidence="1" id="KW-0812">Transmembrane</keyword>
<dbReference type="AlphaFoldDB" id="A0A3P3ENK2"/>